<keyword evidence="2" id="KW-1133">Transmembrane helix</keyword>
<keyword evidence="2" id="KW-0812">Transmembrane</keyword>
<feature type="coiled-coil region" evidence="1">
    <location>
        <begin position="28"/>
        <end position="62"/>
    </location>
</feature>
<sequence length="64" mass="7899">MRMTLYHIIIVTINVFGLMYLKHAHEYMLKLKKENEFLKSKNERLEKNIKEIMTRKFNLKNDEK</sequence>
<keyword evidence="2" id="KW-0472">Membrane</keyword>
<evidence type="ECO:0000313" key="3">
    <source>
        <dbReference type="EMBL" id="CAB4164201.1"/>
    </source>
</evidence>
<accession>A0A6J5P4E1</accession>
<dbReference type="EMBL" id="LR796760">
    <property type="protein sequence ID" value="CAB4164201.1"/>
    <property type="molecule type" value="Genomic_DNA"/>
</dbReference>
<evidence type="ECO:0000256" key="1">
    <source>
        <dbReference type="SAM" id="Coils"/>
    </source>
</evidence>
<keyword evidence="1" id="KW-0175">Coiled coil</keyword>
<organism evidence="3">
    <name type="scientific">uncultured Caudovirales phage</name>
    <dbReference type="NCBI Taxonomy" id="2100421"/>
    <lineage>
        <taxon>Viruses</taxon>
        <taxon>Duplodnaviria</taxon>
        <taxon>Heunggongvirae</taxon>
        <taxon>Uroviricota</taxon>
        <taxon>Caudoviricetes</taxon>
        <taxon>Peduoviridae</taxon>
        <taxon>Maltschvirus</taxon>
        <taxon>Maltschvirus maltsch</taxon>
    </lineage>
</organism>
<gene>
    <name evidence="3" type="ORF">UFOVP831_10</name>
</gene>
<evidence type="ECO:0000256" key="2">
    <source>
        <dbReference type="SAM" id="Phobius"/>
    </source>
</evidence>
<feature type="transmembrane region" description="Helical" evidence="2">
    <location>
        <begin position="6"/>
        <end position="23"/>
    </location>
</feature>
<name>A0A6J5P4E1_9CAUD</name>
<proteinExistence type="predicted"/>
<protein>
    <submittedName>
        <fullName evidence="3">Uncharacterized protein</fullName>
    </submittedName>
</protein>
<reference evidence="3" key="1">
    <citation type="submission" date="2020-04" db="EMBL/GenBank/DDBJ databases">
        <authorList>
            <person name="Chiriac C."/>
            <person name="Salcher M."/>
            <person name="Ghai R."/>
            <person name="Kavagutti S V."/>
        </authorList>
    </citation>
    <scope>NUCLEOTIDE SEQUENCE</scope>
</reference>